<dbReference type="AlphaFoldDB" id="E1WYD4"/>
<evidence type="ECO:0000256" key="1">
    <source>
        <dbReference type="SAM" id="SignalP"/>
    </source>
</evidence>
<proteinExistence type="predicted"/>
<reference evidence="3" key="1">
    <citation type="journal article" date="2013" name="ISME J.">
        <title>A small predatory core genome in the divergent marine Bacteriovorax marinus SJ and the terrestrial Bdellovibrio bacteriovorus.</title>
        <authorList>
            <person name="Crossman L.C."/>
            <person name="Chen H."/>
            <person name="Cerdeno-Tarraga A.M."/>
            <person name="Brooks K."/>
            <person name="Quail M.A."/>
            <person name="Pineiro S.A."/>
            <person name="Hobley L."/>
            <person name="Sockett R.E."/>
            <person name="Bentley S.D."/>
            <person name="Parkhill J."/>
            <person name="Williams H.N."/>
            <person name="Stine O.C."/>
        </authorList>
    </citation>
    <scope>NUCLEOTIDE SEQUENCE [LARGE SCALE GENOMIC DNA]</scope>
    <source>
        <strain evidence="3">ATCC BAA-682 / DSM 15412 / SJ</strain>
    </source>
</reference>
<dbReference type="STRING" id="862908.BMS_1101"/>
<dbReference type="EMBL" id="FQ312005">
    <property type="protein sequence ID" value="CBW25982.1"/>
    <property type="molecule type" value="Genomic_DNA"/>
</dbReference>
<organism evidence="2 3">
    <name type="scientific">Halobacteriovorax marinus (strain ATCC BAA-682 / DSM 15412 / SJ)</name>
    <name type="common">Bacteriovorax marinus</name>
    <dbReference type="NCBI Taxonomy" id="862908"/>
    <lineage>
        <taxon>Bacteria</taxon>
        <taxon>Pseudomonadati</taxon>
        <taxon>Bdellovibrionota</taxon>
        <taxon>Bacteriovoracia</taxon>
        <taxon>Bacteriovoracales</taxon>
        <taxon>Halobacteriovoraceae</taxon>
        <taxon>Halobacteriovorax</taxon>
    </lineage>
</organism>
<sequence length="371" mass="43107">MKNFFKIATALVLMSNTMSAPISDSYKDVLSETIESALNDTDLIRSILSKNNNIVASSSWMERPFFGFSDSDKEKLKDQALSSYKYFIENTKSFDALSSSVSYEEDKLCTELAIVNTEETEEIEKYWVKKSYASSFSLEGVYSFFFNTEEESRSEYRYYHVKRDVKCVKEKRILRAVVRATPDFFKLNPQLLAGAIFTNYDKEKSEVLSILEDTNERLLKYLSSTEGNDNFTVDSKRYASAIERDRVRILDFTKGLPFNDDLRKHFLKNSLACSDANRVETETTEWLQSVREVIKSHLRLYKADYEIQDEFSFLLNTVEEIKANKNLAYKRLDYTGSNFESHPTPCASIVVDMRSELRRLSREFNRVLDKN</sequence>
<gene>
    <name evidence="2" type="ordered locus">BMS_1101</name>
</gene>
<protein>
    <submittedName>
        <fullName evidence="2">Exported protein</fullName>
    </submittedName>
</protein>
<name>E1WYD4_HALMS</name>
<keyword evidence="1" id="KW-0732">Signal</keyword>
<dbReference type="KEGG" id="bmx:BMS_1101"/>
<dbReference type="RefSeq" id="WP_014243766.1">
    <property type="nucleotide sequence ID" value="NC_016620.1"/>
</dbReference>
<feature type="chain" id="PRO_5003154189" evidence="1">
    <location>
        <begin position="21"/>
        <end position="371"/>
    </location>
</feature>
<accession>E1WYD4</accession>
<dbReference type="HOGENOM" id="CLU_745492_0_0_7"/>
<dbReference type="PATRIC" id="fig|862908.3.peg.1049"/>
<feature type="signal peptide" evidence="1">
    <location>
        <begin position="1"/>
        <end position="20"/>
    </location>
</feature>
<dbReference type="Proteomes" id="UP000008963">
    <property type="component" value="Chromosome"/>
</dbReference>
<evidence type="ECO:0000313" key="2">
    <source>
        <dbReference type="EMBL" id="CBW25982.1"/>
    </source>
</evidence>
<evidence type="ECO:0000313" key="3">
    <source>
        <dbReference type="Proteomes" id="UP000008963"/>
    </source>
</evidence>
<keyword evidence="3" id="KW-1185">Reference proteome</keyword>